<dbReference type="AlphaFoldDB" id="A0A2K1PGU7"/>
<comment type="caution">
    <text evidence="1">The sequence shown here is derived from an EMBL/GenBank/DDBJ whole genome shotgun (WGS) entry which is preliminary data.</text>
</comment>
<dbReference type="EMBL" id="AZRM01000009">
    <property type="protein sequence ID" value="PNS02031.1"/>
    <property type="molecule type" value="Genomic_DNA"/>
</dbReference>
<keyword evidence="2" id="KW-1185">Reference proteome</keyword>
<organism evidence="1 2">
    <name type="scientific">Petrotoga miotherma DSM 10691</name>
    <dbReference type="NCBI Taxonomy" id="1434326"/>
    <lineage>
        <taxon>Bacteria</taxon>
        <taxon>Thermotogati</taxon>
        <taxon>Thermotogota</taxon>
        <taxon>Thermotogae</taxon>
        <taxon>Petrotogales</taxon>
        <taxon>Petrotogaceae</taxon>
        <taxon>Petrotoga</taxon>
    </lineage>
</organism>
<reference evidence="1 2" key="1">
    <citation type="submission" date="2013-12" db="EMBL/GenBank/DDBJ databases">
        <title>Comparative genomics of Petrotoga isolates.</title>
        <authorList>
            <person name="Nesbo C.L."/>
            <person name="Charchuk R."/>
            <person name="Chow K."/>
        </authorList>
    </citation>
    <scope>NUCLEOTIDE SEQUENCE [LARGE SCALE GENOMIC DNA]</scope>
    <source>
        <strain evidence="1 2">DSM 10691</strain>
    </source>
</reference>
<accession>A0A2K1PGU7</accession>
<gene>
    <name evidence="1" type="ORF">X928_01495</name>
</gene>
<proteinExistence type="predicted"/>
<protein>
    <submittedName>
        <fullName evidence="1">Uncharacterized protein</fullName>
    </submittedName>
</protein>
<name>A0A2K1PGU7_9BACT</name>
<sequence length="47" mass="5097">MKKFFVVLLITGLLMSGIFVFGGDGHITGSTDGVEHWTVVSGVEEVW</sequence>
<evidence type="ECO:0000313" key="2">
    <source>
        <dbReference type="Proteomes" id="UP000236199"/>
    </source>
</evidence>
<evidence type="ECO:0000313" key="1">
    <source>
        <dbReference type="EMBL" id="PNS02031.1"/>
    </source>
</evidence>
<dbReference type="Proteomes" id="UP000236199">
    <property type="component" value="Unassembled WGS sequence"/>
</dbReference>
<dbReference type="RefSeq" id="WP_169926258.1">
    <property type="nucleotide sequence ID" value="NZ_AZRM01000009.1"/>
</dbReference>